<dbReference type="NCBIfam" id="TIGR00233">
    <property type="entry name" value="trpS"/>
    <property type="match status" value="1"/>
</dbReference>
<dbReference type="FunFam" id="3.40.50.620:FF:000082">
    <property type="entry name" value="MSW1p Mitochondrial tryptophanyl-tRNA synthetase"/>
    <property type="match status" value="1"/>
</dbReference>
<dbReference type="GO" id="GO:0005829">
    <property type="term" value="C:cytosol"/>
    <property type="evidence" value="ECO:0007669"/>
    <property type="project" value="TreeGrafter"/>
</dbReference>
<dbReference type="PRINTS" id="PR01039">
    <property type="entry name" value="TRNASYNTHTRP"/>
</dbReference>
<evidence type="ECO:0000256" key="8">
    <source>
        <dbReference type="HAMAP-Rule" id="MF_00140"/>
    </source>
</evidence>
<comment type="subunit">
    <text evidence="8">Homodimer.</text>
</comment>
<evidence type="ECO:0000256" key="5">
    <source>
        <dbReference type="ARBA" id="ARBA00022917"/>
    </source>
</evidence>
<feature type="binding site" evidence="8">
    <location>
        <begin position="28"/>
        <end position="29"/>
    </location>
    <ligand>
        <name>ATP</name>
        <dbReference type="ChEBI" id="CHEBI:30616"/>
    </ligand>
</feature>
<comment type="function">
    <text evidence="8">Catalyzes the attachment of tryptophan to tRNA(Trp).</text>
</comment>
<accession>A0A3D9HPJ9</accession>
<dbReference type="CDD" id="cd00806">
    <property type="entry name" value="TrpRS_core"/>
    <property type="match status" value="1"/>
</dbReference>
<dbReference type="GO" id="GO:0006436">
    <property type="term" value="P:tryptophanyl-tRNA aminoacylation"/>
    <property type="evidence" value="ECO:0007669"/>
    <property type="project" value="UniProtKB-UniRule"/>
</dbReference>
<dbReference type="SUPFAM" id="SSF52374">
    <property type="entry name" value="Nucleotidylyl transferase"/>
    <property type="match status" value="1"/>
</dbReference>
<protein>
    <recommendedName>
        <fullName evidence="8">Tryptophan--tRNA ligase</fullName>
        <ecNumber evidence="8">6.1.1.2</ecNumber>
    </recommendedName>
    <alternativeName>
        <fullName evidence="8">Tryptophanyl-tRNA synthetase</fullName>
        <shortName evidence="8">TrpRS</shortName>
    </alternativeName>
</protein>
<evidence type="ECO:0000256" key="4">
    <source>
        <dbReference type="ARBA" id="ARBA00022840"/>
    </source>
</evidence>
<proteinExistence type="inferred from homology"/>
<feature type="short sequence motif" description="'KMSKS' region" evidence="8">
    <location>
        <begin position="206"/>
        <end position="210"/>
    </location>
</feature>
<comment type="caution">
    <text evidence="10">The sequence shown here is derived from an EMBL/GenBank/DDBJ whole genome shotgun (WGS) entry which is preliminary data.</text>
</comment>
<dbReference type="EMBL" id="QRDW01000003">
    <property type="protein sequence ID" value="RED51400.1"/>
    <property type="molecule type" value="Genomic_DNA"/>
</dbReference>
<keyword evidence="6 8" id="KW-0030">Aminoacyl-tRNA synthetase</keyword>
<comment type="similarity">
    <text evidence="1 8 9">Belongs to the class-I aminoacyl-tRNA synthetase family.</text>
</comment>
<dbReference type="OrthoDB" id="9801042at2"/>
<dbReference type="InterPro" id="IPR002306">
    <property type="entry name" value="Trp-tRNA-ligase"/>
</dbReference>
<dbReference type="InterPro" id="IPR050203">
    <property type="entry name" value="Trp-tRNA_synthetase"/>
</dbReference>
<dbReference type="InterPro" id="IPR001412">
    <property type="entry name" value="aa-tRNA-synth_I_CS"/>
</dbReference>
<dbReference type="Gene3D" id="3.40.50.620">
    <property type="entry name" value="HUPs"/>
    <property type="match status" value="1"/>
</dbReference>
<dbReference type="PANTHER" id="PTHR43766:SF1">
    <property type="entry name" value="TRYPTOPHAN--TRNA LIGASE, MITOCHONDRIAL"/>
    <property type="match status" value="1"/>
</dbReference>
<keyword evidence="3 8" id="KW-0547">Nucleotide-binding</keyword>
<dbReference type="InterPro" id="IPR002305">
    <property type="entry name" value="aa-tRNA-synth_Ic"/>
</dbReference>
<keyword evidence="5 8" id="KW-0648">Protein biosynthesis</keyword>
<dbReference type="AlphaFoldDB" id="A0A3D9HPJ9"/>
<dbReference type="HAMAP" id="MF_00140_B">
    <property type="entry name" value="Trp_tRNA_synth_B"/>
    <property type="match status" value="1"/>
</dbReference>
<evidence type="ECO:0000256" key="9">
    <source>
        <dbReference type="RuleBase" id="RU363036"/>
    </source>
</evidence>
<organism evidence="10 11">
    <name type="scientific">Aestuariispira insulae</name>
    <dbReference type="NCBI Taxonomy" id="1461337"/>
    <lineage>
        <taxon>Bacteria</taxon>
        <taxon>Pseudomonadati</taxon>
        <taxon>Pseudomonadota</taxon>
        <taxon>Alphaproteobacteria</taxon>
        <taxon>Rhodospirillales</taxon>
        <taxon>Kiloniellaceae</taxon>
        <taxon>Aestuariispira</taxon>
    </lineage>
</organism>
<dbReference type="Proteomes" id="UP000256845">
    <property type="component" value="Unassembled WGS sequence"/>
</dbReference>
<feature type="short sequence motif" description="'HIGH' region" evidence="8">
    <location>
        <begin position="21"/>
        <end position="29"/>
    </location>
</feature>
<dbReference type="RefSeq" id="WP_115936293.1">
    <property type="nucleotide sequence ID" value="NZ_QRDW01000003.1"/>
</dbReference>
<sequence length="345" mass="38448">MNGTYKSGPTPTNRIFSGVQPTGNLHLGNYLGAIRNWVRLQADYECVFCVVDMHAITIKQDPVELKNSIREVTAAYIACGIDPEKNILFNQSQNHSHAELAWIFNCVARMGWLNRMTQFKEKAGKNRENASTGLFVYPNLMAADILAYRATHVPVGEDQKQHLELTRDIATKFNNDFEAEDFFPLPEPVIMDTAARIMSLRDGTKKMSKSDPSEYSRINVADGPDEIAQKLRKAKTDPEPLPTEAEGLEDRPEAKNLIGIYGALSDLTMEETLKAVGGKQFKDFKTDLTDLAVSVLGPIGDEMKRLMADPAHLDGILCKGGEDARKITQPIMQDVYDIIGFVRPE</sequence>
<evidence type="ECO:0000256" key="3">
    <source>
        <dbReference type="ARBA" id="ARBA00022741"/>
    </source>
</evidence>
<dbReference type="EC" id="6.1.1.2" evidence="8"/>
<dbReference type="GO" id="GO:0005524">
    <property type="term" value="F:ATP binding"/>
    <property type="evidence" value="ECO:0007669"/>
    <property type="project" value="UniProtKB-UniRule"/>
</dbReference>
<dbReference type="GO" id="GO:0004830">
    <property type="term" value="F:tryptophan-tRNA ligase activity"/>
    <property type="evidence" value="ECO:0007669"/>
    <property type="project" value="UniProtKB-UniRule"/>
</dbReference>
<keyword evidence="11" id="KW-1185">Reference proteome</keyword>
<dbReference type="Pfam" id="PF00579">
    <property type="entry name" value="tRNA-synt_1b"/>
    <property type="match status" value="1"/>
</dbReference>
<evidence type="ECO:0000256" key="6">
    <source>
        <dbReference type="ARBA" id="ARBA00023146"/>
    </source>
</evidence>
<dbReference type="PROSITE" id="PS00178">
    <property type="entry name" value="AA_TRNA_LIGASE_I"/>
    <property type="match status" value="1"/>
</dbReference>
<feature type="binding site" evidence="8">
    <location>
        <begin position="20"/>
        <end position="22"/>
    </location>
    <ligand>
        <name>ATP</name>
        <dbReference type="ChEBI" id="CHEBI:30616"/>
    </ligand>
</feature>
<evidence type="ECO:0000256" key="2">
    <source>
        <dbReference type="ARBA" id="ARBA00022598"/>
    </source>
</evidence>
<feature type="binding site" evidence="8">
    <location>
        <begin position="156"/>
        <end position="158"/>
    </location>
    <ligand>
        <name>ATP</name>
        <dbReference type="ChEBI" id="CHEBI:30616"/>
    </ligand>
</feature>
<reference evidence="10 11" key="1">
    <citation type="submission" date="2018-07" db="EMBL/GenBank/DDBJ databases">
        <title>Genomic Encyclopedia of Type Strains, Phase III (KMG-III): the genomes of soil and plant-associated and newly described type strains.</title>
        <authorList>
            <person name="Whitman W."/>
        </authorList>
    </citation>
    <scope>NUCLEOTIDE SEQUENCE [LARGE SCALE GENOMIC DNA]</scope>
    <source>
        <strain evidence="10 11">CECT 8488</strain>
    </source>
</reference>
<evidence type="ECO:0000313" key="11">
    <source>
        <dbReference type="Proteomes" id="UP000256845"/>
    </source>
</evidence>
<gene>
    <name evidence="8" type="primary">trpS</name>
    <name evidence="10" type="ORF">DFP90_103200</name>
</gene>
<evidence type="ECO:0000313" key="10">
    <source>
        <dbReference type="EMBL" id="RED51400.1"/>
    </source>
</evidence>
<dbReference type="PANTHER" id="PTHR43766">
    <property type="entry name" value="TRYPTOPHAN--TRNA LIGASE, MITOCHONDRIAL"/>
    <property type="match status" value="1"/>
</dbReference>
<evidence type="ECO:0000256" key="7">
    <source>
        <dbReference type="ARBA" id="ARBA00049929"/>
    </source>
</evidence>
<evidence type="ECO:0000256" key="1">
    <source>
        <dbReference type="ARBA" id="ARBA00005594"/>
    </source>
</evidence>
<keyword evidence="4 8" id="KW-0067">ATP-binding</keyword>
<dbReference type="Gene3D" id="1.10.240.10">
    <property type="entry name" value="Tyrosyl-Transfer RNA Synthetase"/>
    <property type="match status" value="1"/>
</dbReference>
<comment type="subcellular location">
    <subcellularLocation>
        <location evidence="8">Cytoplasm</location>
    </subcellularLocation>
</comment>
<keyword evidence="8" id="KW-0963">Cytoplasm</keyword>
<keyword evidence="2 8" id="KW-0436">Ligase</keyword>
<dbReference type="InterPro" id="IPR024109">
    <property type="entry name" value="Trp-tRNA-ligase_bac-type"/>
</dbReference>
<feature type="binding site" evidence="8">
    <location>
        <position position="144"/>
    </location>
    <ligand>
        <name>L-tryptophan</name>
        <dbReference type="ChEBI" id="CHEBI:57912"/>
    </ligand>
</feature>
<feature type="binding site" evidence="8">
    <location>
        <begin position="206"/>
        <end position="210"/>
    </location>
    <ligand>
        <name>ATP</name>
        <dbReference type="ChEBI" id="CHEBI:30616"/>
    </ligand>
</feature>
<feature type="binding site" evidence="8">
    <location>
        <position position="197"/>
    </location>
    <ligand>
        <name>ATP</name>
        <dbReference type="ChEBI" id="CHEBI:30616"/>
    </ligand>
</feature>
<name>A0A3D9HPJ9_9PROT</name>
<comment type="catalytic activity">
    <reaction evidence="7 8">
        <text>tRNA(Trp) + L-tryptophan + ATP = L-tryptophyl-tRNA(Trp) + AMP + diphosphate + H(+)</text>
        <dbReference type="Rhea" id="RHEA:24080"/>
        <dbReference type="Rhea" id="RHEA-COMP:9671"/>
        <dbReference type="Rhea" id="RHEA-COMP:9705"/>
        <dbReference type="ChEBI" id="CHEBI:15378"/>
        <dbReference type="ChEBI" id="CHEBI:30616"/>
        <dbReference type="ChEBI" id="CHEBI:33019"/>
        <dbReference type="ChEBI" id="CHEBI:57912"/>
        <dbReference type="ChEBI" id="CHEBI:78442"/>
        <dbReference type="ChEBI" id="CHEBI:78535"/>
        <dbReference type="ChEBI" id="CHEBI:456215"/>
        <dbReference type="EC" id="6.1.1.2"/>
    </reaction>
</comment>
<dbReference type="InterPro" id="IPR014729">
    <property type="entry name" value="Rossmann-like_a/b/a_fold"/>
</dbReference>